<keyword evidence="1" id="KW-0677">Repeat</keyword>
<dbReference type="AlphaFoldDB" id="A0A8H4PGK8"/>
<dbReference type="OrthoDB" id="20872at2759"/>
<evidence type="ECO:0000313" key="3">
    <source>
        <dbReference type="EMBL" id="KAF4471987.1"/>
    </source>
</evidence>
<evidence type="ECO:0000259" key="2">
    <source>
        <dbReference type="Pfam" id="PF24883"/>
    </source>
</evidence>
<keyword evidence="4" id="KW-1185">Reference proteome</keyword>
<evidence type="ECO:0000313" key="4">
    <source>
        <dbReference type="Proteomes" id="UP000554235"/>
    </source>
</evidence>
<dbReference type="InterPro" id="IPR056884">
    <property type="entry name" value="NPHP3-like_N"/>
</dbReference>
<dbReference type="Proteomes" id="UP000554235">
    <property type="component" value="Unassembled WGS sequence"/>
</dbReference>
<name>A0A8H4PGK8_9HYPO</name>
<accession>A0A8H4PGK8</accession>
<dbReference type="EMBL" id="JAADYS010000139">
    <property type="protein sequence ID" value="KAF4471987.1"/>
    <property type="molecule type" value="Genomic_DNA"/>
</dbReference>
<dbReference type="SUPFAM" id="SSF52540">
    <property type="entry name" value="P-loop containing nucleoside triphosphate hydrolases"/>
    <property type="match status" value="1"/>
</dbReference>
<dbReference type="PANTHER" id="PTHR10039:SF16">
    <property type="entry name" value="GPI INOSITOL-DEACYLASE"/>
    <property type="match status" value="1"/>
</dbReference>
<protein>
    <recommendedName>
        <fullName evidence="2">Nephrocystin 3-like N-terminal domain-containing protein</fullName>
    </recommendedName>
</protein>
<comment type="caution">
    <text evidence="3">The sequence shown here is derived from an EMBL/GenBank/DDBJ whole genome shotgun (WGS) entry which is preliminary data.</text>
</comment>
<gene>
    <name evidence="3" type="ORF">FALBO_1092</name>
</gene>
<feature type="domain" description="Nephrocystin 3-like N-terminal" evidence="2">
    <location>
        <begin position="185"/>
        <end position="328"/>
    </location>
</feature>
<dbReference type="PANTHER" id="PTHR10039">
    <property type="entry name" value="AMELOGENIN"/>
    <property type="match status" value="1"/>
</dbReference>
<reference evidence="3 4" key="1">
    <citation type="submission" date="2020-01" db="EMBL/GenBank/DDBJ databases">
        <title>Identification and distribution of gene clusters putatively required for synthesis of sphingolipid metabolism inhibitors in phylogenetically diverse species of the filamentous fungus Fusarium.</title>
        <authorList>
            <person name="Kim H.-S."/>
            <person name="Busman M."/>
            <person name="Brown D.W."/>
            <person name="Divon H."/>
            <person name="Uhlig S."/>
            <person name="Proctor R.H."/>
        </authorList>
    </citation>
    <scope>NUCLEOTIDE SEQUENCE [LARGE SCALE GENOMIC DNA]</scope>
    <source>
        <strain evidence="3 4">NRRL 20459</strain>
    </source>
</reference>
<proteinExistence type="predicted"/>
<sequence>MADPLAIATATTQFLEQSIKVGRLCKNIYDKVKDGPEEILSWKRELDGLQSLAERIQNSPALRANAQIGETIQSCIAASDELLVIFNRFDFGHEDSIVRKTWKAIGGLAKESEIRELFSRIERLKRTLTLQIELSNSNQGHQQSLQLSQVAENIQEIKSSIRPGTDDDACLRALFTTDPMSDPKPPGKGKTFISIFLTQHLESLALDSGSSLLYFFCDNKQVTRNTAVNVLRGLMYQLIQRHPQLLSHIMPQWRAQEDSLFKETAFETLWRIFRTMVNTLVDIRIYCVLDALDECTETSLETPLNKLTNLFNPNEIENHNLRVVMTSRRHPICLPETLRAFPEIQLDDMGQDTELYIRDQVAEIGQRKRIQDTPLLKHIETVFRERSNGTFLWVSFMAADLKKKSVGEIEVSLQ</sequence>
<organism evidence="3 4">
    <name type="scientific">Fusarium albosuccineum</name>
    <dbReference type="NCBI Taxonomy" id="1237068"/>
    <lineage>
        <taxon>Eukaryota</taxon>
        <taxon>Fungi</taxon>
        <taxon>Dikarya</taxon>
        <taxon>Ascomycota</taxon>
        <taxon>Pezizomycotina</taxon>
        <taxon>Sordariomycetes</taxon>
        <taxon>Hypocreomycetidae</taxon>
        <taxon>Hypocreales</taxon>
        <taxon>Nectriaceae</taxon>
        <taxon>Fusarium</taxon>
        <taxon>Fusarium decemcellulare species complex</taxon>
    </lineage>
</organism>
<evidence type="ECO:0000256" key="1">
    <source>
        <dbReference type="ARBA" id="ARBA00022737"/>
    </source>
</evidence>
<dbReference type="Pfam" id="PF24883">
    <property type="entry name" value="NPHP3_N"/>
    <property type="match status" value="1"/>
</dbReference>
<dbReference type="Gene3D" id="3.40.50.300">
    <property type="entry name" value="P-loop containing nucleotide triphosphate hydrolases"/>
    <property type="match status" value="1"/>
</dbReference>
<dbReference type="InterPro" id="IPR027417">
    <property type="entry name" value="P-loop_NTPase"/>
</dbReference>